<dbReference type="InterPro" id="IPR036760">
    <property type="entry name" value="SspB-like_sf"/>
</dbReference>
<proteinExistence type="predicted"/>
<keyword evidence="2" id="KW-1185">Reference proteome</keyword>
<gene>
    <name evidence="1" type="ORF">J0X12_16635</name>
</gene>
<dbReference type="InterPro" id="IPR007481">
    <property type="entry name" value="SspB"/>
</dbReference>
<organism evidence="1 2">
    <name type="scientific">Sneathiella sedimenti</name>
    <dbReference type="NCBI Taxonomy" id="2816034"/>
    <lineage>
        <taxon>Bacteria</taxon>
        <taxon>Pseudomonadati</taxon>
        <taxon>Pseudomonadota</taxon>
        <taxon>Alphaproteobacteria</taxon>
        <taxon>Sneathiellales</taxon>
        <taxon>Sneathiellaceae</taxon>
        <taxon>Sneathiella</taxon>
    </lineage>
</organism>
<dbReference type="SUPFAM" id="SSF101738">
    <property type="entry name" value="SspB-like"/>
    <property type="match status" value="1"/>
</dbReference>
<dbReference type="EMBL" id="JAFLNC010000006">
    <property type="protein sequence ID" value="MBO0335250.1"/>
    <property type="molecule type" value="Genomic_DNA"/>
</dbReference>
<evidence type="ECO:0008006" key="3">
    <source>
        <dbReference type="Google" id="ProtNLM"/>
    </source>
</evidence>
<name>A0ABS3F9S1_9PROT</name>
<protein>
    <recommendedName>
        <fullName evidence="3">Stringent starvation protein B</fullName>
    </recommendedName>
</protein>
<accession>A0ABS3F9S1</accession>
<evidence type="ECO:0000313" key="2">
    <source>
        <dbReference type="Proteomes" id="UP000664761"/>
    </source>
</evidence>
<dbReference type="Pfam" id="PF04386">
    <property type="entry name" value="SspB"/>
    <property type="match status" value="1"/>
</dbReference>
<reference evidence="1 2" key="1">
    <citation type="submission" date="2021-03" db="EMBL/GenBank/DDBJ databases">
        <title>Sneathiella sp. CAU 1612 isolated from Kang Won-do.</title>
        <authorList>
            <person name="Kim W."/>
        </authorList>
    </citation>
    <scope>NUCLEOTIDE SEQUENCE [LARGE SCALE GENOMIC DNA]</scope>
    <source>
        <strain evidence="1 2">CAU 1612</strain>
    </source>
</reference>
<dbReference type="Gene3D" id="2.30.30.220">
    <property type="entry name" value="SspB-like"/>
    <property type="match status" value="1"/>
</dbReference>
<dbReference type="RefSeq" id="WP_207047568.1">
    <property type="nucleotide sequence ID" value="NZ_JAFLNC010000006.1"/>
</dbReference>
<dbReference type="Proteomes" id="UP000664761">
    <property type="component" value="Unassembled WGS sequence"/>
</dbReference>
<evidence type="ECO:0000313" key="1">
    <source>
        <dbReference type="EMBL" id="MBO0335250.1"/>
    </source>
</evidence>
<sequence length="161" mass="18362">MDDEINYTKMVENALLEVVRNALRHVARNGLPGDQHFYITFKTQFPGVSVPKHLAERYKDEMTIVLQHQFWDVVVEQDYFTVDLSFNHKRETLRVPFDALTAFADPSVQFGLQFSVATPEGDITEQADAVLEESIDDAKAEASKTPEKQGEIITLDAFRKK</sequence>
<comment type="caution">
    <text evidence="1">The sequence shown here is derived from an EMBL/GenBank/DDBJ whole genome shotgun (WGS) entry which is preliminary data.</text>
</comment>